<dbReference type="InterPro" id="IPR051082">
    <property type="entry name" value="Pentapeptide-BTB/POZ_domain"/>
</dbReference>
<keyword evidence="3" id="KW-1185">Reference proteome</keyword>
<accession>A0A8J3WQA1</accession>
<sequence length="206" mass="22135">MAEREHGVPAPATESTISGEDWDSEDLADRSYERVAFIDVDMTEATSRGAVFTECTFRNVRFNASTHTESAFLNCTFTRCAFFDATFTDCKLVGSVFDGCTFELLKVSGGDWSYTGLSGAGLLGVSFGDVRMREADLTGARCERATFRGVDLSGAWLHGADLTRCDLRGSDLSAVDPLNVTLKGAVVDLAQAVTIATVLGLDVRSD</sequence>
<name>A0A8J3WQA1_9ACTN</name>
<evidence type="ECO:0000313" key="3">
    <source>
        <dbReference type="Proteomes" id="UP000634476"/>
    </source>
</evidence>
<gene>
    <name evidence="2" type="ORF">Pta02_07580</name>
</gene>
<feature type="region of interest" description="Disordered" evidence="1">
    <location>
        <begin position="1"/>
        <end position="20"/>
    </location>
</feature>
<dbReference type="InterPro" id="IPR001646">
    <property type="entry name" value="5peptide_repeat"/>
</dbReference>
<dbReference type="AlphaFoldDB" id="A0A8J3WQA1"/>
<comment type="caution">
    <text evidence="2">The sequence shown here is derived from an EMBL/GenBank/DDBJ whole genome shotgun (WGS) entry which is preliminary data.</text>
</comment>
<dbReference type="RefSeq" id="WP_203873220.1">
    <property type="nucleotide sequence ID" value="NZ_BOOK01000004.1"/>
</dbReference>
<dbReference type="PANTHER" id="PTHR14136">
    <property type="entry name" value="BTB_POZ DOMAIN-CONTAINING PROTEIN KCTD9"/>
    <property type="match status" value="1"/>
</dbReference>
<dbReference type="SUPFAM" id="SSF141571">
    <property type="entry name" value="Pentapeptide repeat-like"/>
    <property type="match status" value="1"/>
</dbReference>
<dbReference type="Pfam" id="PF00805">
    <property type="entry name" value="Pentapeptide"/>
    <property type="match status" value="1"/>
</dbReference>
<dbReference type="Proteomes" id="UP000634476">
    <property type="component" value="Unassembled WGS sequence"/>
</dbReference>
<evidence type="ECO:0008006" key="4">
    <source>
        <dbReference type="Google" id="ProtNLM"/>
    </source>
</evidence>
<evidence type="ECO:0000313" key="2">
    <source>
        <dbReference type="EMBL" id="GIH98749.1"/>
    </source>
</evidence>
<dbReference type="Gene3D" id="2.160.20.80">
    <property type="entry name" value="E3 ubiquitin-protein ligase SopA"/>
    <property type="match status" value="1"/>
</dbReference>
<evidence type="ECO:0000256" key="1">
    <source>
        <dbReference type="SAM" id="MobiDB-lite"/>
    </source>
</evidence>
<dbReference type="EMBL" id="BOOK01000004">
    <property type="protein sequence ID" value="GIH98749.1"/>
    <property type="molecule type" value="Genomic_DNA"/>
</dbReference>
<organism evidence="2 3">
    <name type="scientific">Planobispora takensis</name>
    <dbReference type="NCBI Taxonomy" id="1367882"/>
    <lineage>
        <taxon>Bacteria</taxon>
        <taxon>Bacillati</taxon>
        <taxon>Actinomycetota</taxon>
        <taxon>Actinomycetes</taxon>
        <taxon>Streptosporangiales</taxon>
        <taxon>Streptosporangiaceae</taxon>
        <taxon>Planobispora</taxon>
    </lineage>
</organism>
<proteinExistence type="predicted"/>
<dbReference type="PANTHER" id="PTHR14136:SF17">
    <property type="entry name" value="BTB_POZ DOMAIN-CONTAINING PROTEIN KCTD9"/>
    <property type="match status" value="1"/>
</dbReference>
<reference evidence="2" key="1">
    <citation type="submission" date="2021-01" db="EMBL/GenBank/DDBJ databases">
        <title>Whole genome shotgun sequence of Planobispora takensis NBRC 109077.</title>
        <authorList>
            <person name="Komaki H."/>
            <person name="Tamura T."/>
        </authorList>
    </citation>
    <scope>NUCLEOTIDE SEQUENCE</scope>
    <source>
        <strain evidence="2">NBRC 109077</strain>
    </source>
</reference>
<protein>
    <recommendedName>
        <fullName evidence="4">Pentapeptide repeat-containing protein</fullName>
    </recommendedName>
</protein>